<reference evidence="9 10" key="1">
    <citation type="submission" date="2018-06" db="EMBL/GenBank/DDBJ databases">
        <title>Genomic Encyclopedia of Type Strains, Phase IV (KMG-IV): sequencing the most valuable type-strain genomes for metagenomic binning, comparative biology and taxonomic classification.</title>
        <authorList>
            <person name="Goeker M."/>
        </authorList>
    </citation>
    <scope>NUCLEOTIDE SEQUENCE [LARGE SCALE GENOMIC DNA]</scope>
    <source>
        <strain evidence="9 10">DSM 24032</strain>
    </source>
</reference>
<comment type="caution">
    <text evidence="9">The sequence shown here is derived from an EMBL/GenBank/DDBJ whole genome shotgun (WGS) entry which is preliminary data.</text>
</comment>
<feature type="domain" description="Glucosamine/galactosamine-6-phosphate isomerase" evidence="8">
    <location>
        <begin position="12"/>
        <end position="226"/>
    </location>
</feature>
<comment type="pathway">
    <text evidence="3 7">Carbohydrate degradation; pentose phosphate pathway; D-ribulose 5-phosphate from D-glucose 6-phosphate (oxidative stage): step 2/3.</text>
</comment>
<evidence type="ECO:0000313" key="10">
    <source>
        <dbReference type="Proteomes" id="UP000253083"/>
    </source>
</evidence>
<dbReference type="EC" id="3.1.1.31" evidence="5 7"/>
<dbReference type="Gene3D" id="3.40.50.1360">
    <property type="match status" value="1"/>
</dbReference>
<dbReference type="GO" id="GO:0005975">
    <property type="term" value="P:carbohydrate metabolic process"/>
    <property type="evidence" value="ECO:0007669"/>
    <property type="project" value="UniProtKB-UniRule"/>
</dbReference>
<dbReference type="PANTHER" id="PTHR11054">
    <property type="entry name" value="6-PHOSPHOGLUCONOLACTONASE"/>
    <property type="match status" value="1"/>
</dbReference>
<protein>
    <recommendedName>
        <fullName evidence="6 7">6-phosphogluconolactonase</fullName>
        <shortName evidence="7">6PGL</shortName>
        <ecNumber evidence="5 7">3.1.1.31</ecNumber>
    </recommendedName>
</protein>
<organism evidence="9 10">
    <name type="scientific">Arenicella xantha</name>
    <dbReference type="NCBI Taxonomy" id="644221"/>
    <lineage>
        <taxon>Bacteria</taxon>
        <taxon>Pseudomonadati</taxon>
        <taxon>Pseudomonadota</taxon>
        <taxon>Gammaproteobacteria</taxon>
        <taxon>Arenicellales</taxon>
        <taxon>Arenicellaceae</taxon>
        <taxon>Arenicella</taxon>
    </lineage>
</organism>
<dbReference type="PANTHER" id="PTHR11054:SF0">
    <property type="entry name" value="6-PHOSPHOGLUCONOLACTONASE"/>
    <property type="match status" value="1"/>
</dbReference>
<dbReference type="Pfam" id="PF01182">
    <property type="entry name" value="Glucosamine_iso"/>
    <property type="match status" value="1"/>
</dbReference>
<comment type="similarity">
    <text evidence="4 7">Belongs to the glucosamine/galactosamine-6-phosphate isomerase family. 6-phosphogluconolactonase subfamily.</text>
</comment>
<dbReference type="InParanoid" id="A0A395JLA1"/>
<dbReference type="CDD" id="cd01400">
    <property type="entry name" value="6PGL"/>
    <property type="match status" value="1"/>
</dbReference>
<dbReference type="InterPro" id="IPR006148">
    <property type="entry name" value="Glc/Gal-6P_isomerase"/>
</dbReference>
<dbReference type="InterPro" id="IPR037171">
    <property type="entry name" value="NagB/RpiA_transferase-like"/>
</dbReference>
<evidence type="ECO:0000256" key="4">
    <source>
        <dbReference type="ARBA" id="ARBA00010662"/>
    </source>
</evidence>
<dbReference type="SUPFAM" id="SSF100950">
    <property type="entry name" value="NagB/RpiA/CoA transferase-like"/>
    <property type="match status" value="1"/>
</dbReference>
<evidence type="ECO:0000256" key="6">
    <source>
        <dbReference type="ARBA" id="ARBA00020337"/>
    </source>
</evidence>
<keyword evidence="7" id="KW-0378">Hydrolase</keyword>
<evidence type="ECO:0000256" key="1">
    <source>
        <dbReference type="ARBA" id="ARBA00000832"/>
    </source>
</evidence>
<dbReference type="NCBIfam" id="TIGR01198">
    <property type="entry name" value="pgl"/>
    <property type="match status" value="1"/>
</dbReference>
<name>A0A395JLA1_9GAMM</name>
<dbReference type="UniPathway" id="UPA00115">
    <property type="reaction ID" value="UER00409"/>
</dbReference>
<comment type="catalytic activity">
    <reaction evidence="1 7">
        <text>6-phospho-D-glucono-1,5-lactone + H2O = 6-phospho-D-gluconate + H(+)</text>
        <dbReference type="Rhea" id="RHEA:12556"/>
        <dbReference type="ChEBI" id="CHEBI:15377"/>
        <dbReference type="ChEBI" id="CHEBI:15378"/>
        <dbReference type="ChEBI" id="CHEBI:57955"/>
        <dbReference type="ChEBI" id="CHEBI:58759"/>
        <dbReference type="EC" id="3.1.1.31"/>
    </reaction>
</comment>
<dbReference type="GO" id="GO:0006098">
    <property type="term" value="P:pentose-phosphate shunt"/>
    <property type="evidence" value="ECO:0007669"/>
    <property type="project" value="UniProtKB-UniPathway"/>
</dbReference>
<evidence type="ECO:0000313" key="9">
    <source>
        <dbReference type="EMBL" id="RBP49748.1"/>
    </source>
</evidence>
<dbReference type="InterPro" id="IPR005900">
    <property type="entry name" value="6-phosphogluconolactonase_DevB"/>
</dbReference>
<comment type="function">
    <text evidence="2 7">Hydrolysis of 6-phosphogluconolactone to 6-phosphogluconate.</text>
</comment>
<gene>
    <name evidence="7" type="primary">pgl</name>
    <name evidence="9" type="ORF">DFR28_103173</name>
</gene>
<dbReference type="AlphaFoldDB" id="A0A395JLA1"/>
<dbReference type="GO" id="GO:0017057">
    <property type="term" value="F:6-phosphogluconolactonase activity"/>
    <property type="evidence" value="ECO:0007669"/>
    <property type="project" value="UniProtKB-UniRule"/>
</dbReference>
<dbReference type="RefSeq" id="WP_170132088.1">
    <property type="nucleotide sequence ID" value="NZ_QNRT01000003.1"/>
</dbReference>
<dbReference type="EMBL" id="QNRT01000003">
    <property type="protein sequence ID" value="RBP49748.1"/>
    <property type="molecule type" value="Genomic_DNA"/>
</dbReference>
<evidence type="ECO:0000256" key="7">
    <source>
        <dbReference type="RuleBase" id="RU365095"/>
    </source>
</evidence>
<dbReference type="Proteomes" id="UP000253083">
    <property type="component" value="Unassembled WGS sequence"/>
</dbReference>
<dbReference type="InterPro" id="IPR039104">
    <property type="entry name" value="6PGL"/>
</dbReference>
<sequence>MEPNYQWHEGSDAQSLAENLAGELVIKIGDAISERGLAVLALSGGSTPKPLFKALAEHDIEWSKVIITLVDERWVAPSHELSNAAFMHRFLLDALPDTVRFVPLYQAAESVQESLSSVLGNYCHVTRSTMDQPRPFDIVILGMGEDGHTASFFPDADNIAQLVDPLSDEFLMCCSSPSTQVPRVTWSLPQLLTAPFLALHFTGESKRAVFERACGDSDATTLPIRSAIFQTRVPLNVYYAA</sequence>
<evidence type="ECO:0000259" key="8">
    <source>
        <dbReference type="Pfam" id="PF01182"/>
    </source>
</evidence>
<accession>A0A395JLA1</accession>
<evidence type="ECO:0000256" key="2">
    <source>
        <dbReference type="ARBA" id="ARBA00002681"/>
    </source>
</evidence>
<evidence type="ECO:0000256" key="5">
    <source>
        <dbReference type="ARBA" id="ARBA00013198"/>
    </source>
</evidence>
<proteinExistence type="inferred from homology"/>
<keyword evidence="10" id="KW-1185">Reference proteome</keyword>
<evidence type="ECO:0000256" key="3">
    <source>
        <dbReference type="ARBA" id="ARBA00004961"/>
    </source>
</evidence>